<reference evidence="2" key="1">
    <citation type="submission" date="2021-02" db="EMBL/GenBank/DDBJ databases">
        <authorList>
            <person name="Nowell W R."/>
        </authorList>
    </citation>
    <scope>NUCLEOTIDE SEQUENCE</scope>
</reference>
<protein>
    <submittedName>
        <fullName evidence="2">Uncharacterized protein</fullName>
    </submittedName>
</protein>
<evidence type="ECO:0000313" key="1">
    <source>
        <dbReference type="EMBL" id="CAF1347809.1"/>
    </source>
</evidence>
<dbReference type="AlphaFoldDB" id="A0A8S2RDX7"/>
<comment type="caution">
    <text evidence="2">The sequence shown here is derived from an EMBL/GenBank/DDBJ whole genome shotgun (WGS) entry which is preliminary data.</text>
</comment>
<dbReference type="EMBL" id="CAJNOK010022423">
    <property type="protein sequence ID" value="CAF1347809.1"/>
    <property type="molecule type" value="Genomic_DNA"/>
</dbReference>
<dbReference type="Proteomes" id="UP000677228">
    <property type="component" value="Unassembled WGS sequence"/>
</dbReference>
<evidence type="ECO:0000313" key="3">
    <source>
        <dbReference type="Proteomes" id="UP000682733"/>
    </source>
</evidence>
<accession>A0A8S2RDX7</accession>
<organism evidence="2 3">
    <name type="scientific">Didymodactylos carnosus</name>
    <dbReference type="NCBI Taxonomy" id="1234261"/>
    <lineage>
        <taxon>Eukaryota</taxon>
        <taxon>Metazoa</taxon>
        <taxon>Spiralia</taxon>
        <taxon>Gnathifera</taxon>
        <taxon>Rotifera</taxon>
        <taxon>Eurotatoria</taxon>
        <taxon>Bdelloidea</taxon>
        <taxon>Philodinida</taxon>
        <taxon>Philodinidae</taxon>
        <taxon>Didymodactylos</taxon>
    </lineage>
</organism>
<gene>
    <name evidence="1" type="ORF">OVA965_LOCUS30653</name>
    <name evidence="2" type="ORF">TMI583_LOCUS31459</name>
</gene>
<dbReference type="Proteomes" id="UP000682733">
    <property type="component" value="Unassembled WGS sequence"/>
</dbReference>
<evidence type="ECO:0000313" key="2">
    <source>
        <dbReference type="EMBL" id="CAF4158654.1"/>
    </source>
</evidence>
<name>A0A8S2RDX7_9BILA</name>
<dbReference type="EMBL" id="CAJOBA010044059">
    <property type="protein sequence ID" value="CAF4158654.1"/>
    <property type="molecule type" value="Genomic_DNA"/>
</dbReference>
<sequence>MNNNIENLCKWYLGSRNYSKCLHLDSGLCNILDLYCIKERTIQDIIAEQNIDSIRILESPELLPIKISELFIKENNYIIPNDVIDVRSLMSNYEHAHWFKL</sequence>
<proteinExistence type="predicted"/>